<keyword evidence="1" id="KW-0472">Membrane</keyword>
<dbReference type="EMBL" id="CAFBOT010000033">
    <property type="protein sequence ID" value="CAB4984641.1"/>
    <property type="molecule type" value="Genomic_DNA"/>
</dbReference>
<dbReference type="EMBL" id="CAEZWB010000161">
    <property type="protein sequence ID" value="CAB4655465.1"/>
    <property type="molecule type" value="Genomic_DNA"/>
</dbReference>
<accession>A0A6J7MUL9</accession>
<protein>
    <submittedName>
        <fullName evidence="5">Unannotated protein</fullName>
    </submittedName>
</protein>
<evidence type="ECO:0000313" key="2">
    <source>
        <dbReference type="EMBL" id="CAB4655465.1"/>
    </source>
</evidence>
<dbReference type="AlphaFoldDB" id="A0A6J7MUL9"/>
<keyword evidence="1" id="KW-1133">Transmembrane helix</keyword>
<keyword evidence="1" id="KW-0812">Transmembrane</keyword>
<evidence type="ECO:0000313" key="4">
    <source>
        <dbReference type="EMBL" id="CAB4759716.1"/>
    </source>
</evidence>
<dbReference type="EMBL" id="CAEZYG010000011">
    <property type="protein sequence ID" value="CAB4703640.1"/>
    <property type="molecule type" value="Genomic_DNA"/>
</dbReference>
<evidence type="ECO:0000313" key="3">
    <source>
        <dbReference type="EMBL" id="CAB4703640.1"/>
    </source>
</evidence>
<evidence type="ECO:0000256" key="1">
    <source>
        <dbReference type="SAM" id="Phobius"/>
    </source>
</evidence>
<sequence>MPSNPFTDPHWATSVVDAIDSFVAFVRDRTTKPAVVVLRALIFGTMAIVGVLFVSVIFLIGLMRALNSLLDIWWSRDTAVWASYFIIGAIFVVLGALSMRQRSPRD</sequence>
<proteinExistence type="predicted"/>
<name>A0A6J7MUL9_9ZZZZ</name>
<feature type="transmembrane region" description="Helical" evidence="1">
    <location>
        <begin position="81"/>
        <end position="99"/>
    </location>
</feature>
<reference evidence="5" key="1">
    <citation type="submission" date="2020-05" db="EMBL/GenBank/DDBJ databases">
        <authorList>
            <person name="Chiriac C."/>
            <person name="Salcher M."/>
            <person name="Ghai R."/>
            <person name="Kavagutti S V."/>
        </authorList>
    </citation>
    <scope>NUCLEOTIDE SEQUENCE</scope>
</reference>
<dbReference type="EMBL" id="CAEZZM010000034">
    <property type="protein sequence ID" value="CAB4759716.1"/>
    <property type="molecule type" value="Genomic_DNA"/>
</dbReference>
<feature type="transmembrane region" description="Helical" evidence="1">
    <location>
        <begin position="36"/>
        <end position="61"/>
    </location>
</feature>
<organism evidence="5">
    <name type="scientific">freshwater metagenome</name>
    <dbReference type="NCBI Taxonomy" id="449393"/>
    <lineage>
        <taxon>unclassified sequences</taxon>
        <taxon>metagenomes</taxon>
        <taxon>ecological metagenomes</taxon>
    </lineage>
</organism>
<gene>
    <name evidence="2" type="ORF">UFOPK2166_01065</name>
    <name evidence="3" type="ORF">UFOPK2657_00132</name>
    <name evidence="4" type="ORF">UFOPK2872_00434</name>
    <name evidence="5" type="ORF">UFOPK4000_00315</name>
</gene>
<evidence type="ECO:0000313" key="5">
    <source>
        <dbReference type="EMBL" id="CAB4984641.1"/>
    </source>
</evidence>